<protein>
    <submittedName>
        <fullName evidence="1">Uncharacterized protein</fullName>
    </submittedName>
</protein>
<dbReference type="Proteomes" id="UP000236728">
    <property type="component" value="Unassembled WGS sequence"/>
</dbReference>
<proteinExistence type="predicted"/>
<gene>
    <name evidence="1" type="ORF">SAMN05421819_2687</name>
</gene>
<sequence length="83" mass="9247">MKQDGALNRSLCCGAGAGVHRCDLRFCWDFVYQGGQRYRETGRKNETMGATEIEPGFLLTCLRAAIYKAPGIDRSTELKPSCR</sequence>
<organism evidence="1 2">
    <name type="scientific">Bryocella elongata</name>
    <dbReference type="NCBI Taxonomy" id="863522"/>
    <lineage>
        <taxon>Bacteria</taxon>
        <taxon>Pseudomonadati</taxon>
        <taxon>Acidobacteriota</taxon>
        <taxon>Terriglobia</taxon>
        <taxon>Terriglobales</taxon>
        <taxon>Acidobacteriaceae</taxon>
        <taxon>Bryocella</taxon>
    </lineage>
</organism>
<dbReference type="EMBL" id="FNVA01000004">
    <property type="protein sequence ID" value="SEG36309.1"/>
    <property type="molecule type" value="Genomic_DNA"/>
</dbReference>
<reference evidence="1 2" key="1">
    <citation type="submission" date="2016-10" db="EMBL/GenBank/DDBJ databases">
        <authorList>
            <person name="de Groot N.N."/>
        </authorList>
    </citation>
    <scope>NUCLEOTIDE SEQUENCE [LARGE SCALE GENOMIC DNA]</scope>
    <source>
        <strain evidence="1 2">DSM 22489</strain>
    </source>
</reference>
<evidence type="ECO:0000313" key="2">
    <source>
        <dbReference type="Proteomes" id="UP000236728"/>
    </source>
</evidence>
<keyword evidence="2" id="KW-1185">Reference proteome</keyword>
<dbReference type="AlphaFoldDB" id="A0A1H5ZIP0"/>
<name>A0A1H5ZIP0_9BACT</name>
<evidence type="ECO:0000313" key="1">
    <source>
        <dbReference type="EMBL" id="SEG36309.1"/>
    </source>
</evidence>
<accession>A0A1H5ZIP0</accession>